<dbReference type="SUPFAM" id="SSF48726">
    <property type="entry name" value="Immunoglobulin"/>
    <property type="match status" value="1"/>
</dbReference>
<gene>
    <name evidence="2" type="ORF">AGOR_G00197920</name>
</gene>
<accession>A0A8T3CNE9</accession>
<dbReference type="OrthoDB" id="8871599at2759"/>
<dbReference type="EMBL" id="JAERUA010000019">
    <property type="protein sequence ID" value="KAI1886643.1"/>
    <property type="molecule type" value="Genomic_DNA"/>
</dbReference>
<dbReference type="Gene3D" id="2.60.40.10">
    <property type="entry name" value="Immunoglobulins"/>
    <property type="match status" value="1"/>
</dbReference>
<keyword evidence="1" id="KW-0732">Signal</keyword>
<feature type="signal peptide" evidence="1">
    <location>
        <begin position="1"/>
        <end position="19"/>
    </location>
</feature>
<protein>
    <submittedName>
        <fullName evidence="2">Uncharacterized protein</fullName>
    </submittedName>
</protein>
<dbReference type="InterPro" id="IPR036179">
    <property type="entry name" value="Ig-like_dom_sf"/>
</dbReference>
<organism evidence="2 3">
    <name type="scientific">Albula goreensis</name>
    <dbReference type="NCBI Taxonomy" id="1534307"/>
    <lineage>
        <taxon>Eukaryota</taxon>
        <taxon>Metazoa</taxon>
        <taxon>Chordata</taxon>
        <taxon>Craniata</taxon>
        <taxon>Vertebrata</taxon>
        <taxon>Euteleostomi</taxon>
        <taxon>Actinopterygii</taxon>
        <taxon>Neopterygii</taxon>
        <taxon>Teleostei</taxon>
        <taxon>Albuliformes</taxon>
        <taxon>Albulidae</taxon>
        <taxon>Albula</taxon>
    </lineage>
</organism>
<dbReference type="AlphaFoldDB" id="A0A8T3CNE9"/>
<feature type="chain" id="PRO_5035856226" evidence="1">
    <location>
        <begin position="20"/>
        <end position="71"/>
    </location>
</feature>
<sequence length="71" mass="7766">MTVITSLLLITVLLQSVKSQTLTESEPAVKKPGESHKLTCTFSGFSSTQLHELDQTGSWEGTGVGCIIKWW</sequence>
<dbReference type="Proteomes" id="UP000829720">
    <property type="component" value="Unassembled WGS sequence"/>
</dbReference>
<comment type="caution">
    <text evidence="2">The sequence shown here is derived from an EMBL/GenBank/DDBJ whole genome shotgun (WGS) entry which is preliminary data.</text>
</comment>
<name>A0A8T3CNE9_9TELE</name>
<proteinExistence type="predicted"/>
<evidence type="ECO:0000313" key="3">
    <source>
        <dbReference type="Proteomes" id="UP000829720"/>
    </source>
</evidence>
<dbReference type="InterPro" id="IPR013783">
    <property type="entry name" value="Ig-like_fold"/>
</dbReference>
<evidence type="ECO:0000313" key="2">
    <source>
        <dbReference type="EMBL" id="KAI1886643.1"/>
    </source>
</evidence>
<reference evidence="2" key="1">
    <citation type="submission" date="2021-01" db="EMBL/GenBank/DDBJ databases">
        <authorList>
            <person name="Zahm M."/>
            <person name="Roques C."/>
            <person name="Cabau C."/>
            <person name="Klopp C."/>
            <person name="Donnadieu C."/>
            <person name="Jouanno E."/>
            <person name="Lampietro C."/>
            <person name="Louis A."/>
            <person name="Herpin A."/>
            <person name="Echchiki A."/>
            <person name="Berthelot C."/>
            <person name="Parey E."/>
            <person name="Roest-Crollius H."/>
            <person name="Braasch I."/>
            <person name="Postlethwait J."/>
            <person name="Bobe J."/>
            <person name="Montfort J."/>
            <person name="Bouchez O."/>
            <person name="Begum T."/>
            <person name="Mejri S."/>
            <person name="Adams A."/>
            <person name="Chen W.-J."/>
            <person name="Guiguen Y."/>
        </authorList>
    </citation>
    <scope>NUCLEOTIDE SEQUENCE</scope>
    <source>
        <tissue evidence="2">Blood</tissue>
    </source>
</reference>
<keyword evidence="3" id="KW-1185">Reference proteome</keyword>
<evidence type="ECO:0000256" key="1">
    <source>
        <dbReference type="SAM" id="SignalP"/>
    </source>
</evidence>